<dbReference type="EC" id="1.-.-.-" evidence="18"/>
<dbReference type="InterPro" id="IPR006694">
    <property type="entry name" value="Fatty_acid_hydroxylase"/>
</dbReference>
<evidence type="ECO:0000256" key="17">
    <source>
        <dbReference type="ARBA" id="ARBA00023160"/>
    </source>
</evidence>
<keyword evidence="6" id="KW-0349">Heme</keyword>
<feature type="binding site" evidence="19">
    <location>
        <position position="283"/>
    </location>
    <ligand>
        <name>Zn(2+)</name>
        <dbReference type="ChEBI" id="CHEBI:29105"/>
        <label>1</label>
    </ligand>
</feature>
<evidence type="ECO:0000256" key="20">
    <source>
        <dbReference type="SAM" id="Phobius"/>
    </source>
</evidence>
<feature type="binding site" evidence="19">
    <location>
        <position position="225"/>
    </location>
    <ligand>
        <name>Zn(2+)</name>
        <dbReference type="ChEBI" id="CHEBI:29105"/>
        <label>1</label>
    </ligand>
</feature>
<evidence type="ECO:0000256" key="15">
    <source>
        <dbReference type="ARBA" id="ARBA00023098"/>
    </source>
</evidence>
<evidence type="ECO:0000256" key="8">
    <source>
        <dbReference type="ARBA" id="ARBA00022723"/>
    </source>
</evidence>
<evidence type="ECO:0000256" key="12">
    <source>
        <dbReference type="ARBA" id="ARBA00022989"/>
    </source>
</evidence>
<dbReference type="AlphaFoldDB" id="A0AAJ7RYW4"/>
<reference evidence="23" key="1">
    <citation type="submission" date="2025-08" db="UniProtKB">
        <authorList>
            <consortium name="RefSeq"/>
        </authorList>
    </citation>
    <scope>IDENTIFICATION</scope>
    <source>
        <tissue evidence="23">Whole body</tissue>
    </source>
</reference>
<evidence type="ECO:0000256" key="13">
    <source>
        <dbReference type="ARBA" id="ARBA00023002"/>
    </source>
</evidence>
<dbReference type="InterPro" id="IPR014430">
    <property type="entry name" value="Scs7"/>
</dbReference>
<feature type="binding site" evidence="19">
    <location>
        <position position="300"/>
    </location>
    <ligand>
        <name>Zn(2+)</name>
        <dbReference type="ChEBI" id="CHEBI:29105"/>
        <label>1</label>
    </ligand>
</feature>
<keyword evidence="10 18" id="KW-0276">Fatty acid metabolism</keyword>
<keyword evidence="9 18" id="KW-0256">Endoplasmic reticulum</keyword>
<evidence type="ECO:0000256" key="11">
    <source>
        <dbReference type="ARBA" id="ARBA00022833"/>
    </source>
</evidence>
<comment type="subcellular location">
    <subcellularLocation>
        <location evidence="1">Endoplasmic reticulum membrane</location>
        <topology evidence="1">Multi-pass membrane protein</topology>
    </subcellularLocation>
</comment>
<dbReference type="RefSeq" id="XP_026668276.1">
    <property type="nucleotide sequence ID" value="XM_026812475.1"/>
</dbReference>
<dbReference type="GeneID" id="108623636"/>
<dbReference type="GO" id="GO:0005506">
    <property type="term" value="F:iron ion binding"/>
    <property type="evidence" value="ECO:0007669"/>
    <property type="project" value="UniProtKB-UniRule"/>
</dbReference>
<dbReference type="Gene3D" id="3.10.120.10">
    <property type="entry name" value="Cytochrome b5-like heme/steroid binding domain"/>
    <property type="match status" value="1"/>
</dbReference>
<feature type="transmembrane region" description="Helical" evidence="20">
    <location>
        <begin position="176"/>
        <end position="197"/>
    </location>
</feature>
<evidence type="ECO:0000259" key="21">
    <source>
        <dbReference type="PROSITE" id="PS50255"/>
    </source>
</evidence>
<keyword evidence="13 18" id="KW-0560">Oxidoreductase</keyword>
<accession>A0AAJ7RYW4</accession>
<evidence type="ECO:0000256" key="9">
    <source>
        <dbReference type="ARBA" id="ARBA00022824"/>
    </source>
</evidence>
<dbReference type="PANTHER" id="PTHR12863:SF1">
    <property type="entry name" value="FATTY ACID 2-HYDROXYLASE"/>
    <property type="match status" value="1"/>
</dbReference>
<keyword evidence="15 18" id="KW-0443">Lipid metabolism</keyword>
<feature type="binding site" evidence="19">
    <location>
        <position position="279"/>
    </location>
    <ligand>
        <name>Zn(2+)</name>
        <dbReference type="ChEBI" id="CHEBI:29105"/>
        <label>1</label>
    </ligand>
</feature>
<evidence type="ECO:0000256" key="5">
    <source>
        <dbReference type="ARBA" id="ARBA00022516"/>
    </source>
</evidence>
<evidence type="ECO:0000256" key="14">
    <source>
        <dbReference type="ARBA" id="ARBA00023004"/>
    </source>
</evidence>
<dbReference type="GO" id="GO:0080132">
    <property type="term" value="F:fatty acid 2-hydroxylase activity"/>
    <property type="evidence" value="ECO:0007669"/>
    <property type="project" value="InterPro"/>
</dbReference>
<keyword evidence="5 18" id="KW-0444">Lipid biosynthesis</keyword>
<evidence type="ECO:0000313" key="23">
    <source>
        <dbReference type="RefSeq" id="XP_026668276.1"/>
    </source>
</evidence>
<dbReference type="PROSITE" id="PS00191">
    <property type="entry name" value="CYTOCHROME_B5_1"/>
    <property type="match status" value="1"/>
</dbReference>
<dbReference type="PIRSF" id="PIRSF005149">
    <property type="entry name" value="IPC-B_HD"/>
    <property type="match status" value="1"/>
</dbReference>
<dbReference type="Pfam" id="PF04116">
    <property type="entry name" value="FA_hydroxylase"/>
    <property type="match status" value="1"/>
</dbReference>
<evidence type="ECO:0000256" key="6">
    <source>
        <dbReference type="ARBA" id="ARBA00022617"/>
    </source>
</evidence>
<keyword evidence="14 18" id="KW-0408">Iron</keyword>
<evidence type="ECO:0000256" key="1">
    <source>
        <dbReference type="ARBA" id="ARBA00004477"/>
    </source>
</evidence>
<dbReference type="GO" id="GO:0005789">
    <property type="term" value="C:endoplasmic reticulum membrane"/>
    <property type="evidence" value="ECO:0007669"/>
    <property type="project" value="UniProtKB-SubCell"/>
</dbReference>
<dbReference type="PANTHER" id="PTHR12863">
    <property type="entry name" value="FATTY ACID HYDROXYLASE"/>
    <property type="match status" value="1"/>
</dbReference>
<feature type="binding site" evidence="19">
    <location>
        <position position="303"/>
    </location>
    <ligand>
        <name>Zn(2+)</name>
        <dbReference type="ChEBI" id="CHEBI:29105"/>
        <label>1</label>
    </ligand>
</feature>
<feature type="binding site" evidence="19">
    <location>
        <position position="224"/>
    </location>
    <ligand>
        <name>Zn(2+)</name>
        <dbReference type="ChEBI" id="CHEBI:29105"/>
        <label>1</label>
    </ligand>
</feature>
<dbReference type="PROSITE" id="PS50255">
    <property type="entry name" value="CYTOCHROME_B5_2"/>
    <property type="match status" value="1"/>
</dbReference>
<comment type="pathway">
    <text evidence="2">Sphingolipid metabolism.</text>
</comment>
<feature type="transmembrane region" description="Helical" evidence="20">
    <location>
        <begin position="137"/>
        <end position="156"/>
    </location>
</feature>
<name>A0AAJ7RYW4_9HYME</name>
<keyword evidence="16 18" id="KW-0472">Membrane</keyword>
<protein>
    <recommendedName>
        <fullName evidence="18">Fatty acid 2-hydroxylase</fullName>
        <ecNumber evidence="18">1.-.-.-</ecNumber>
    </recommendedName>
</protein>
<evidence type="ECO:0000256" key="3">
    <source>
        <dbReference type="ARBA" id="ARBA00005189"/>
    </source>
</evidence>
<comment type="similarity">
    <text evidence="4 18">Belongs to the sterol desaturase family. SCS7 subfamily.</text>
</comment>
<feature type="binding site" evidence="19">
    <location>
        <position position="304"/>
    </location>
    <ligand>
        <name>Zn(2+)</name>
        <dbReference type="ChEBI" id="CHEBI:29105"/>
        <label>1</label>
    </ligand>
</feature>
<dbReference type="InterPro" id="IPR018506">
    <property type="entry name" value="Cyt_B5_heme-BS"/>
</dbReference>
<keyword evidence="7 20" id="KW-0812">Transmembrane</keyword>
<dbReference type="SUPFAM" id="SSF55856">
    <property type="entry name" value="Cytochrome b5-like heme/steroid binding domain"/>
    <property type="match status" value="1"/>
</dbReference>
<keyword evidence="12 20" id="KW-1133">Transmembrane helix</keyword>
<keyword evidence="8 18" id="KW-0479">Metal-binding</keyword>
<dbReference type="CTD" id="79152"/>
<keyword evidence="17 18" id="KW-0275">Fatty acid biosynthesis</keyword>
<evidence type="ECO:0000256" key="7">
    <source>
        <dbReference type="ARBA" id="ARBA00022692"/>
    </source>
</evidence>
<feature type="transmembrane region" description="Helical" evidence="20">
    <location>
        <begin position="258"/>
        <end position="275"/>
    </location>
</feature>
<keyword evidence="11 19" id="KW-0862">Zinc</keyword>
<comment type="pathway">
    <text evidence="3">Lipid metabolism.</text>
</comment>
<evidence type="ECO:0000256" key="2">
    <source>
        <dbReference type="ARBA" id="ARBA00004991"/>
    </source>
</evidence>
<dbReference type="InterPro" id="IPR001199">
    <property type="entry name" value="Cyt_B5-like_heme/steroid-bd"/>
</dbReference>
<dbReference type="KEGG" id="ccal:108623636"/>
<organism evidence="22 23">
    <name type="scientific">Ceratina calcarata</name>
    <dbReference type="NCBI Taxonomy" id="156304"/>
    <lineage>
        <taxon>Eukaryota</taxon>
        <taxon>Metazoa</taxon>
        <taxon>Ecdysozoa</taxon>
        <taxon>Arthropoda</taxon>
        <taxon>Hexapoda</taxon>
        <taxon>Insecta</taxon>
        <taxon>Pterygota</taxon>
        <taxon>Neoptera</taxon>
        <taxon>Endopterygota</taxon>
        <taxon>Hymenoptera</taxon>
        <taxon>Apocrita</taxon>
        <taxon>Aculeata</taxon>
        <taxon>Apoidea</taxon>
        <taxon>Anthophila</taxon>
        <taxon>Apidae</taxon>
        <taxon>Ceratina</taxon>
        <taxon>Zadontomerus</taxon>
    </lineage>
</organism>
<comment type="function">
    <text evidence="18">Catalyzes stereospecific hydroxylation of free fatty acids at the C-2 position to produce (R)-2-hydroxy fatty acids, which are building blocks of sphingolipids and glycosphingolipids common in neural tissue and epidermis. Plays an essential role in the synthesis of galactosphingolipids of the myelin sheath. Responsible for the synthesis of sphingolipids and glycosphingolipids involved in the formation of epidermal lamellar bodies critical for skin permeability barrier. Participates in the synthesis of glycosphingolipids and a fraction of type II wax diesters in sebaceous gland, specifically regulating hair follicle homeostasis. Involved in the synthesis of sphingolipids of plasma membrane rafts, controlling lipid raft mobility and trafficking of raft-associated proteins.</text>
</comment>
<feature type="binding site" evidence="19">
    <location>
        <position position="198"/>
    </location>
    <ligand>
        <name>Zn(2+)</name>
        <dbReference type="ChEBI" id="CHEBI:29105"/>
        <label>1</label>
    </ligand>
</feature>
<evidence type="ECO:0000256" key="19">
    <source>
        <dbReference type="PIRSR" id="PIRSR005149-1"/>
    </source>
</evidence>
<dbReference type="Pfam" id="PF00173">
    <property type="entry name" value="Cyt-b5"/>
    <property type="match status" value="1"/>
</dbReference>
<gene>
    <name evidence="23" type="primary">LOC108623636</name>
</gene>
<dbReference type="InterPro" id="IPR036400">
    <property type="entry name" value="Cyt_B5-like_heme/steroid_sf"/>
</dbReference>
<feature type="binding site" evidence="19">
    <location>
        <position position="221"/>
    </location>
    <ligand>
        <name>Zn(2+)</name>
        <dbReference type="ChEBI" id="CHEBI:29105"/>
        <label>1</label>
    </ligand>
</feature>
<feature type="domain" description="Cytochrome b5 heme-binding" evidence="21">
    <location>
        <begin position="19"/>
        <end position="86"/>
    </location>
</feature>
<sequence>MEETADFPCDARKRVGQLRHVEQSTANGTANKFLVNYQNKSYDIHEFLRYHPGGKKILNHYENRSLDKAFDENPHSKAALHLLQEFMSDNEKKYQEHEKLIDWDAPILGQVGSLGDKYWEWVNLPVNRQIRLFKSDVLEFMTITPWYLIPIVWIPMSTYFICIGLTRMNTNTGNALLEVLLSYISGILLWSLIEYVLHREVFHFKPPADSKLLITLHFVIHGVHHKAPFDNRRLVFPPLPALLIAKGIWSVYEAIFSATMFPFVTVGTLSGYVFYDLMHYYLHHGAPKAGTYMYNLKRVHNYHHFSHHDLGYGISSKVWDYVFGTTICLRQLAKPIEW</sequence>
<evidence type="ECO:0000256" key="10">
    <source>
        <dbReference type="ARBA" id="ARBA00022832"/>
    </source>
</evidence>
<proteinExistence type="inferred from homology"/>
<dbReference type="GO" id="GO:0006633">
    <property type="term" value="P:fatty acid biosynthetic process"/>
    <property type="evidence" value="ECO:0007669"/>
    <property type="project" value="UniProtKB-KW"/>
</dbReference>
<comment type="cofactor">
    <cofactor evidence="18 19">
        <name>Zn(2+)</name>
        <dbReference type="ChEBI" id="CHEBI:29105"/>
    </cofactor>
    <text evidence="18 19">Binds 2 Zn(2+) ions per subunit that likely form a catalytic dimetal center.</text>
</comment>
<evidence type="ECO:0000256" key="4">
    <source>
        <dbReference type="ARBA" id="ARBA00005747"/>
    </source>
</evidence>
<keyword evidence="22" id="KW-1185">Reference proteome</keyword>
<evidence type="ECO:0000256" key="18">
    <source>
        <dbReference type="PIRNR" id="PIRNR005149"/>
    </source>
</evidence>
<dbReference type="GO" id="GO:0020037">
    <property type="term" value="F:heme binding"/>
    <property type="evidence" value="ECO:0007669"/>
    <property type="project" value="InterPro"/>
</dbReference>
<feature type="binding site" evidence="19">
    <location>
        <position position="203"/>
    </location>
    <ligand>
        <name>Zn(2+)</name>
        <dbReference type="ChEBI" id="CHEBI:29105"/>
        <label>1</label>
    </ligand>
</feature>
<evidence type="ECO:0000313" key="22">
    <source>
        <dbReference type="Proteomes" id="UP000694925"/>
    </source>
</evidence>
<dbReference type="Proteomes" id="UP000694925">
    <property type="component" value="Unplaced"/>
</dbReference>
<evidence type="ECO:0000256" key="16">
    <source>
        <dbReference type="ARBA" id="ARBA00023136"/>
    </source>
</evidence>